<name>A0A0F9G2M3_9ZZZZ</name>
<protein>
    <submittedName>
        <fullName evidence="1">Uncharacterized protein</fullName>
    </submittedName>
</protein>
<sequence length="284" mass="30247">MPTPTEITDIANRAVGRLPDKLKGKPLIEAMLRTKSAARIDVITVAGGTLYTPTIDGSPFDYTSLTFDTGAQIADGILAVINTGPANVTAFKRDSADDYFYIKPKTTNQENTVSVTSNLAWHRIGIIDQLQELETVLFDLLENRSLDTAEGVQLDRIGTIVGLARTGSQSDTDYRASLGVQIKRNLSQGEPETLIEILAALTSSTVVKLREIYPAEIIMTFNGDIVGTPNNLFNTIDSIAAGGVGLTLISDKNQPPFVTEGGIGLGFTSTVGSVPGGKITGKVF</sequence>
<comment type="caution">
    <text evidence="1">The sequence shown here is derived from an EMBL/GenBank/DDBJ whole genome shotgun (WGS) entry which is preliminary data.</text>
</comment>
<organism evidence="1">
    <name type="scientific">marine sediment metagenome</name>
    <dbReference type="NCBI Taxonomy" id="412755"/>
    <lineage>
        <taxon>unclassified sequences</taxon>
        <taxon>metagenomes</taxon>
        <taxon>ecological metagenomes</taxon>
    </lineage>
</organism>
<accession>A0A0F9G2M3</accession>
<reference evidence="1" key="1">
    <citation type="journal article" date="2015" name="Nature">
        <title>Complex archaea that bridge the gap between prokaryotes and eukaryotes.</title>
        <authorList>
            <person name="Spang A."/>
            <person name="Saw J.H."/>
            <person name="Jorgensen S.L."/>
            <person name="Zaremba-Niedzwiedzka K."/>
            <person name="Martijn J."/>
            <person name="Lind A.E."/>
            <person name="van Eijk R."/>
            <person name="Schleper C."/>
            <person name="Guy L."/>
            <person name="Ettema T.J."/>
        </authorList>
    </citation>
    <scope>NUCLEOTIDE SEQUENCE</scope>
</reference>
<evidence type="ECO:0000313" key="1">
    <source>
        <dbReference type="EMBL" id="KKL92918.1"/>
    </source>
</evidence>
<dbReference type="EMBL" id="LAZR01019336">
    <property type="protein sequence ID" value="KKL92918.1"/>
    <property type="molecule type" value="Genomic_DNA"/>
</dbReference>
<dbReference type="AlphaFoldDB" id="A0A0F9G2M3"/>
<gene>
    <name evidence="1" type="ORF">LCGC14_1879890</name>
</gene>
<proteinExistence type="predicted"/>